<organism evidence="19 20">
    <name type="scientific">Galendromus occidentalis</name>
    <name type="common">western predatory mite</name>
    <dbReference type="NCBI Taxonomy" id="34638"/>
    <lineage>
        <taxon>Eukaryota</taxon>
        <taxon>Metazoa</taxon>
        <taxon>Ecdysozoa</taxon>
        <taxon>Arthropoda</taxon>
        <taxon>Chelicerata</taxon>
        <taxon>Arachnida</taxon>
        <taxon>Acari</taxon>
        <taxon>Parasitiformes</taxon>
        <taxon>Mesostigmata</taxon>
        <taxon>Gamasina</taxon>
        <taxon>Phytoseioidea</taxon>
        <taxon>Phytoseiidae</taxon>
        <taxon>Typhlodrominae</taxon>
        <taxon>Galendromus</taxon>
    </lineage>
</organism>
<evidence type="ECO:0000256" key="14">
    <source>
        <dbReference type="ARBA" id="ARBA00023211"/>
    </source>
</evidence>
<dbReference type="SUPFAM" id="SSF53448">
    <property type="entry name" value="Nucleotide-diphospho-sugar transferases"/>
    <property type="match status" value="1"/>
</dbReference>
<dbReference type="InterPro" id="IPR052463">
    <property type="entry name" value="O-linked_mannose_GnT"/>
</dbReference>
<evidence type="ECO:0000256" key="12">
    <source>
        <dbReference type="ARBA" id="ARBA00023136"/>
    </source>
</evidence>
<feature type="domain" description="ILEI/PANDER" evidence="18">
    <location>
        <begin position="96"/>
        <end position="185"/>
    </location>
</feature>
<evidence type="ECO:0000256" key="13">
    <source>
        <dbReference type="ARBA" id="ARBA00023157"/>
    </source>
</evidence>
<name>A0AAJ6QMK3_9ACAR</name>
<evidence type="ECO:0000256" key="8">
    <source>
        <dbReference type="ARBA" id="ARBA00022723"/>
    </source>
</evidence>
<keyword evidence="7 17" id="KW-0812">Transmembrane</keyword>
<evidence type="ECO:0000259" key="18">
    <source>
        <dbReference type="Pfam" id="PF15711"/>
    </source>
</evidence>
<evidence type="ECO:0000256" key="7">
    <source>
        <dbReference type="ARBA" id="ARBA00022692"/>
    </source>
</evidence>
<evidence type="ECO:0000256" key="1">
    <source>
        <dbReference type="ARBA" id="ARBA00004323"/>
    </source>
</evidence>
<dbReference type="GO" id="GO:0047223">
    <property type="term" value="F:beta-1,3-galactosyl-O-glycosyl-glycoprotein beta-1,3-N-acetylglucosaminyltransferase activity"/>
    <property type="evidence" value="ECO:0007669"/>
    <property type="project" value="TreeGrafter"/>
</dbReference>
<evidence type="ECO:0000256" key="9">
    <source>
        <dbReference type="ARBA" id="ARBA00022968"/>
    </source>
</evidence>
<dbReference type="GeneID" id="100904589"/>
<evidence type="ECO:0000256" key="11">
    <source>
        <dbReference type="ARBA" id="ARBA00023034"/>
    </source>
</evidence>
<keyword evidence="5 17" id="KW-0328">Glycosyltransferase</keyword>
<dbReference type="InterPro" id="IPR029044">
    <property type="entry name" value="Nucleotide-diphossugar_trans"/>
</dbReference>
<proteinExistence type="inferred from homology"/>
<dbReference type="CDD" id="cd13937">
    <property type="entry name" value="PANDER_GnT-1_2_like"/>
    <property type="match status" value="1"/>
</dbReference>
<comment type="pathway">
    <text evidence="2 17">Protein modification; protein glycosylation.</text>
</comment>
<keyword evidence="12 17" id="KW-0472">Membrane</keyword>
<dbReference type="EC" id="2.4.1.-" evidence="17"/>
<evidence type="ECO:0000256" key="16">
    <source>
        <dbReference type="ARBA" id="ARBA00049045"/>
    </source>
</evidence>
<evidence type="ECO:0000256" key="2">
    <source>
        <dbReference type="ARBA" id="ARBA00004922"/>
    </source>
</evidence>
<comment type="cofactor">
    <cofactor evidence="17">
        <name>Mn(2+)</name>
        <dbReference type="ChEBI" id="CHEBI:29035"/>
    </cofactor>
    <text evidence="17">The manganese ion interacts primarily with the substrate UDP-N-acetylglucosamine.</text>
</comment>
<dbReference type="Gene3D" id="3.90.550.10">
    <property type="entry name" value="Spore Coat Polysaccharide Biosynthesis Protein SpsA, Chain A"/>
    <property type="match status" value="1"/>
</dbReference>
<dbReference type="InterPro" id="IPR039474">
    <property type="entry name" value="POMGNT1_PANDER-like"/>
</dbReference>
<comment type="function">
    <text evidence="17">Participates in O-mannosyl glycosylation by catalyzing the addition of N-acetylglucosamine to O-linked mannose on glycoproteins. Catalyzes the synthesis of the GlcNAc(beta1-2)Man(alpha1-)O-Ser/Thr moiety on alpha-dystroglycan and other O-mannosylated proteins, providing the necessary basis for the addition of further carbohydrate moieties. Is specific for alpha linked terminal mannose.</text>
</comment>
<evidence type="ECO:0000256" key="10">
    <source>
        <dbReference type="ARBA" id="ARBA00022989"/>
    </source>
</evidence>
<dbReference type="PANTHER" id="PTHR46396:SF1">
    <property type="entry name" value="PROTEIN O-LINKED-MANNOSE BETA-1,2-N-ACETYLGLUCOSAMINYLTRANSFERASE 1"/>
    <property type="match status" value="1"/>
</dbReference>
<dbReference type="GO" id="GO:0016266">
    <property type="term" value="P:protein O-linked glycosylation via N-acetyl-galactosamine"/>
    <property type="evidence" value="ECO:0007669"/>
    <property type="project" value="TreeGrafter"/>
</dbReference>
<keyword evidence="10 17" id="KW-1133">Transmembrane helix</keyword>
<evidence type="ECO:0000256" key="4">
    <source>
        <dbReference type="ARBA" id="ARBA00022553"/>
    </source>
</evidence>
<reference evidence="20" key="1">
    <citation type="submission" date="2025-08" db="UniProtKB">
        <authorList>
            <consortium name="RefSeq"/>
        </authorList>
    </citation>
    <scope>IDENTIFICATION</scope>
</reference>
<dbReference type="Pfam" id="PF03071">
    <property type="entry name" value="GNT-I"/>
    <property type="match status" value="1"/>
</dbReference>
<dbReference type="FunFam" id="3.90.550.10:FF:000252">
    <property type="entry name" value="Protein O-linked-mannose beta-1,2-N-acetylglucosaminyltransferase 1"/>
    <property type="match status" value="1"/>
</dbReference>
<keyword evidence="13" id="KW-1015">Disulfide bond</keyword>
<evidence type="ECO:0000256" key="17">
    <source>
        <dbReference type="RuleBase" id="RU368119"/>
    </source>
</evidence>
<dbReference type="GO" id="GO:0030145">
    <property type="term" value="F:manganese ion binding"/>
    <property type="evidence" value="ECO:0007669"/>
    <property type="project" value="UniProtKB-UniRule"/>
</dbReference>
<feature type="transmembrane region" description="Helical" evidence="17">
    <location>
        <begin position="14"/>
        <end position="35"/>
    </location>
</feature>
<evidence type="ECO:0000256" key="6">
    <source>
        <dbReference type="ARBA" id="ARBA00022679"/>
    </source>
</evidence>
<keyword evidence="19" id="KW-1185">Reference proteome</keyword>
<dbReference type="RefSeq" id="XP_003737747.1">
    <property type="nucleotide sequence ID" value="XM_003737699.2"/>
</dbReference>
<gene>
    <name evidence="20" type="primary">LOC100904589</name>
</gene>
<comment type="subcellular location">
    <subcellularLocation>
        <location evidence="1 17">Golgi apparatus membrane</location>
        <topology evidence="1 17">Single-pass type II membrane protein</topology>
    </subcellularLocation>
</comment>
<dbReference type="GO" id="GO:0000139">
    <property type="term" value="C:Golgi membrane"/>
    <property type="evidence" value="ECO:0007669"/>
    <property type="project" value="UniProtKB-SubCell"/>
</dbReference>
<dbReference type="PANTHER" id="PTHR46396">
    <property type="entry name" value="PROTEIN O-LINKED-MANNOSE BETA-1,2-N-ACETYLGLUCOSAMINYLTRANSFERASE 1"/>
    <property type="match status" value="1"/>
</dbReference>
<keyword evidence="11 17" id="KW-0333">Golgi apparatus</keyword>
<keyword evidence="6" id="KW-0808">Transferase</keyword>
<dbReference type="AlphaFoldDB" id="A0AAJ6QMK3"/>
<evidence type="ECO:0000256" key="15">
    <source>
        <dbReference type="ARBA" id="ARBA00046887"/>
    </source>
</evidence>
<dbReference type="KEGG" id="goe:100904589"/>
<dbReference type="InterPro" id="IPR039477">
    <property type="entry name" value="ILEI/PANDER_dom"/>
</dbReference>
<evidence type="ECO:0000256" key="5">
    <source>
        <dbReference type="ARBA" id="ARBA00022676"/>
    </source>
</evidence>
<evidence type="ECO:0000256" key="3">
    <source>
        <dbReference type="ARBA" id="ARBA00006492"/>
    </source>
</evidence>
<keyword evidence="4" id="KW-0597">Phosphoprotein</keyword>
<comment type="subunit">
    <text evidence="15">Interacts with DAG1 (via O-linked mannose moiety). Interacts (via transmembrane domain) with FKTN; the interaction is direct and is required for normal location in Golgi membranes.</text>
</comment>
<evidence type="ECO:0000313" key="19">
    <source>
        <dbReference type="Proteomes" id="UP000694867"/>
    </source>
</evidence>
<comment type="domain">
    <text evidence="17">The stem domain mediates specific interaction with beta-linked N-acetylglucosamine moieties of O-glycosylated proteins. It also interacts with its product, N-acetyl-beta-D-glucosaminyl-(1-&gt;2)-O-alpha-D-mannosylprotein.</text>
</comment>
<protein>
    <recommendedName>
        <fullName evidence="17">Protein O-linked-mannose beta-1,2-N-acetylglucosaminyltransferase</fullName>
        <shortName evidence="17">POMGnT1</shortName>
        <ecNumber evidence="17">2.4.1.-</ecNumber>
    </recommendedName>
</protein>
<keyword evidence="9 17" id="KW-0735">Signal-anchor</keyword>
<sequence>MKFSLNHKRALTKFFRCLVIVILSGTVCVNVMFIMDVNHKLKEEGLDDSINSLAAGDSVDLTPRALTIEVFSSHSKVSVIVDGTVILEDSAEKGGRGIHVLVLNQATGAVMAQRLFDTYSHHEDEMMAFFLNMVSDGRIIIFAIKDEGTFQMKQPARDLLKKLGSTKGQSIAWRDMWAMVCRKGGTSSEQRSINYGETYSKSPEFNSWGAPVYLKAEVPLVPLEDTQCSRWPDSQETSRRKAFCNRIEGYGSICSCDSPAPLTFAPTPLPVNNVSDVPVVILASNRPHYLYRMLRTLLNTPGVNQSAVTVFIDGYYEEPLQVTKLLNVRGVQHTPIGLRNARVSQHYKASLTATFSMFPKAEYAIVIEEDLDVSPDFFSYFSQTVHLLKEDDSLYCISAWNDHGYEHSAQDPALLYRIDGMPGLGWILKRSLYKDELELKWPSADKPWDWDMWIRQPRVRKGRECVIPDISRTYHFGSQGINMNPYFQDMYFTKHAFNNLPNVKLRDVDSLKKDAYEAELTKLLSRAKPVDHSKSPCEADIVPKASSTVYVMYIGQSTWLEVAKCLRVWDLDGRGFHRGLWRLFLNGHHLLVVEVPSSPYSSFMPARVTPITLPKEVSSSAKS</sequence>
<dbReference type="PROSITE" id="PS52031">
    <property type="entry name" value="GG_LECTIN"/>
    <property type="match status" value="1"/>
</dbReference>
<dbReference type="Pfam" id="PF15711">
    <property type="entry name" value="ILEI"/>
    <property type="match status" value="1"/>
</dbReference>
<dbReference type="InterPro" id="IPR004139">
    <property type="entry name" value="Glyco_trans_13"/>
</dbReference>
<keyword evidence="14 17" id="KW-0464">Manganese</keyword>
<accession>A0AAJ6QMK3</accession>
<keyword evidence="8 17" id="KW-0479">Metal-binding</keyword>
<dbReference type="Proteomes" id="UP000694867">
    <property type="component" value="Unplaced"/>
</dbReference>
<comment type="catalytic activity">
    <reaction evidence="16 17">
        <text>3-O-(alpha-D-mannosyl)-L-threonyl-[protein] + UDP-N-acetyl-alpha-D-glucosamine = 3-O-(N-acetyl-beta-D-glucosaminyl-(1-&gt;2)-alpha-D-mannosyl)-L-threonyl-[protein] + UDP + H(+)</text>
        <dbReference type="Rhea" id="RHEA:54128"/>
        <dbReference type="Rhea" id="RHEA-COMP:13547"/>
        <dbReference type="Rhea" id="RHEA-COMP:13802"/>
        <dbReference type="ChEBI" id="CHEBI:15378"/>
        <dbReference type="ChEBI" id="CHEBI:57705"/>
        <dbReference type="ChEBI" id="CHEBI:58223"/>
        <dbReference type="ChEBI" id="CHEBI:137323"/>
        <dbReference type="ChEBI" id="CHEBI:138067"/>
    </reaction>
</comment>
<evidence type="ECO:0000313" key="20">
    <source>
        <dbReference type="RefSeq" id="XP_003737747.1"/>
    </source>
</evidence>
<comment type="similarity">
    <text evidence="3 17">Belongs to the glycosyltransferase 13 family.</text>
</comment>